<keyword evidence="4 6" id="KW-0274">FAD</keyword>
<dbReference type="GO" id="GO:0005737">
    <property type="term" value="C:cytoplasm"/>
    <property type="evidence" value="ECO:0007669"/>
    <property type="project" value="TreeGrafter"/>
</dbReference>
<dbReference type="InterPro" id="IPR009075">
    <property type="entry name" value="AcylCo_DH/oxidase_C"/>
</dbReference>
<organism evidence="10 11">
    <name type="scientific">Corynebacterium lactis RW2-5</name>
    <dbReference type="NCBI Taxonomy" id="1408189"/>
    <lineage>
        <taxon>Bacteria</taxon>
        <taxon>Bacillati</taxon>
        <taxon>Actinomycetota</taxon>
        <taxon>Actinomycetes</taxon>
        <taxon>Mycobacteriales</taxon>
        <taxon>Corynebacteriaceae</taxon>
        <taxon>Corynebacterium</taxon>
    </lineage>
</organism>
<evidence type="ECO:0000313" key="10">
    <source>
        <dbReference type="EMBL" id="ALA66583.1"/>
    </source>
</evidence>
<dbReference type="InterPro" id="IPR036250">
    <property type="entry name" value="AcylCo_DH-like_C"/>
</dbReference>
<dbReference type="InterPro" id="IPR009100">
    <property type="entry name" value="AcylCoA_DH/oxidase_NM_dom_sf"/>
</dbReference>
<sequence length="380" mass="40851">MHEELRDFVGNLVNRIVAQYGRDYRHKKILNHQPAEELWDDLSASGLVGLGTPERFGGSGQGMVGLSFVAENLARHGHLPVLLVMSPGIVGSILLKGGSASQQEAYLPGIASGKLKFAFAITEADAGSNTHRIKTVLSEGDSDSYRLNGSKCFISGVDEADYVLVVAKAAFDGGEDKLLCCIVPTDAAGVNKNRIATEVFSADSQWLLHFDDVLVKKTDVIGESNSGLKALFAGLNPERILMASFCVGIGLRALDLGTDYARNRKVWGSPIATHQAVSHPLAESKIELELAKNMTYQAAVAFDSGDNTGELANYAKFAAARAAVSAVDKALQAHGGNGFTKDYEVSELYWPARLFRTAPVSEEMILNYVSNQVLGLPRSY</sequence>
<evidence type="ECO:0000313" key="11">
    <source>
        <dbReference type="Proteomes" id="UP000058446"/>
    </source>
</evidence>
<dbReference type="Gene3D" id="2.40.110.10">
    <property type="entry name" value="Butyryl-CoA Dehydrogenase, subunit A, domain 2"/>
    <property type="match status" value="1"/>
</dbReference>
<dbReference type="Pfam" id="PF02771">
    <property type="entry name" value="Acyl-CoA_dh_N"/>
    <property type="match status" value="1"/>
</dbReference>
<dbReference type="InterPro" id="IPR050741">
    <property type="entry name" value="Acyl-CoA_dehydrogenase"/>
</dbReference>
<dbReference type="PIRSF" id="PIRSF016578">
    <property type="entry name" value="HsaA"/>
    <property type="match status" value="1"/>
</dbReference>
<dbReference type="EMBL" id="CP006841">
    <property type="protein sequence ID" value="ALA66583.1"/>
    <property type="molecule type" value="Genomic_DNA"/>
</dbReference>
<comment type="similarity">
    <text evidence="2 6">Belongs to the acyl-CoA dehydrogenase family.</text>
</comment>
<protein>
    <submittedName>
        <fullName evidence="10">Acyl-CoA dehydrogenase</fullName>
    </submittedName>
</protein>
<dbReference type="Pfam" id="PF00441">
    <property type="entry name" value="Acyl-CoA_dh_1"/>
    <property type="match status" value="1"/>
</dbReference>
<feature type="domain" description="Acyl-CoA dehydrogenase/oxidase C-terminal" evidence="7">
    <location>
        <begin position="225"/>
        <end position="371"/>
    </location>
</feature>
<dbReference type="RefSeq" id="WP_053411366.1">
    <property type="nucleotide sequence ID" value="NZ_CP006841.1"/>
</dbReference>
<evidence type="ECO:0000256" key="2">
    <source>
        <dbReference type="ARBA" id="ARBA00009347"/>
    </source>
</evidence>
<dbReference type="SUPFAM" id="SSF47203">
    <property type="entry name" value="Acyl-CoA dehydrogenase C-terminal domain-like"/>
    <property type="match status" value="1"/>
</dbReference>
<dbReference type="InterPro" id="IPR037069">
    <property type="entry name" value="AcylCoA_DH/ox_N_sf"/>
</dbReference>
<evidence type="ECO:0000259" key="9">
    <source>
        <dbReference type="Pfam" id="PF02771"/>
    </source>
</evidence>
<dbReference type="Proteomes" id="UP000058446">
    <property type="component" value="Chromosome"/>
</dbReference>
<dbReference type="OrthoDB" id="8876745at2"/>
<dbReference type="PANTHER" id="PTHR48083:SF1">
    <property type="entry name" value="DEHYDROGENASE, PUTATIVE (AFU_ORTHOLOGUE AFUA_7G06510)-RELATED"/>
    <property type="match status" value="1"/>
</dbReference>
<dbReference type="Gene3D" id="1.10.540.10">
    <property type="entry name" value="Acyl-CoA dehydrogenase/oxidase, N-terminal domain"/>
    <property type="match status" value="1"/>
</dbReference>
<dbReference type="Pfam" id="PF02770">
    <property type="entry name" value="Acyl-CoA_dh_M"/>
    <property type="match status" value="1"/>
</dbReference>
<feature type="domain" description="Acyl-CoA oxidase/dehydrogenase middle" evidence="8">
    <location>
        <begin position="118"/>
        <end position="212"/>
    </location>
</feature>
<gene>
    <name evidence="10" type="ORF">CLAC_01270</name>
</gene>
<dbReference type="SUPFAM" id="SSF56645">
    <property type="entry name" value="Acyl-CoA dehydrogenase NM domain-like"/>
    <property type="match status" value="1"/>
</dbReference>
<dbReference type="GO" id="GO:0033539">
    <property type="term" value="P:fatty acid beta-oxidation using acyl-CoA dehydrogenase"/>
    <property type="evidence" value="ECO:0007669"/>
    <property type="project" value="TreeGrafter"/>
</dbReference>
<dbReference type="Gene3D" id="1.20.140.10">
    <property type="entry name" value="Butyryl-CoA Dehydrogenase, subunit A, domain 3"/>
    <property type="match status" value="1"/>
</dbReference>
<feature type="domain" description="Acyl-CoA dehydrogenase/oxidase N-terminal" evidence="9">
    <location>
        <begin position="2"/>
        <end position="114"/>
    </location>
</feature>
<dbReference type="InterPro" id="IPR013786">
    <property type="entry name" value="AcylCoA_DH/ox_N"/>
</dbReference>
<dbReference type="CDD" id="cd00567">
    <property type="entry name" value="ACAD"/>
    <property type="match status" value="1"/>
</dbReference>
<name>A0A0K2GY21_9CORY</name>
<evidence type="ECO:0000259" key="8">
    <source>
        <dbReference type="Pfam" id="PF02770"/>
    </source>
</evidence>
<dbReference type="PATRIC" id="fig|1408189.4.peg.253"/>
<comment type="cofactor">
    <cofactor evidence="1 6">
        <name>FAD</name>
        <dbReference type="ChEBI" id="CHEBI:57692"/>
    </cofactor>
</comment>
<dbReference type="AlphaFoldDB" id="A0A0K2GY21"/>
<dbReference type="InterPro" id="IPR006091">
    <property type="entry name" value="Acyl-CoA_Oxase/DH_mid-dom"/>
</dbReference>
<dbReference type="FunFam" id="1.20.140.10:FF:000012">
    <property type="entry name" value="Acyl-CoA dehydrogenase fadE12"/>
    <property type="match status" value="1"/>
</dbReference>
<keyword evidence="5 6" id="KW-0560">Oxidoreductase</keyword>
<dbReference type="KEGG" id="clw:CLAC_01270"/>
<evidence type="ECO:0000256" key="5">
    <source>
        <dbReference type="ARBA" id="ARBA00023002"/>
    </source>
</evidence>
<dbReference type="STRING" id="1408189.CLAC_01270"/>
<evidence type="ECO:0000256" key="6">
    <source>
        <dbReference type="RuleBase" id="RU362125"/>
    </source>
</evidence>
<reference evidence="10 11" key="1">
    <citation type="submission" date="2013-10" db="EMBL/GenBank/DDBJ databases">
        <title>Complete genome sequence of Corynebacterium lactis DSM 45799(T), isolated from raw cow milk.</title>
        <authorList>
            <person name="Ruckert C."/>
            <person name="Albersmeier A."/>
            <person name="Lipski A."/>
            <person name="Kalinowski J."/>
        </authorList>
    </citation>
    <scope>NUCLEOTIDE SEQUENCE [LARGE SCALE GENOMIC DNA]</scope>
    <source>
        <strain evidence="10 11">RW2-5</strain>
    </source>
</reference>
<keyword evidence="3 6" id="KW-0285">Flavoprotein</keyword>
<dbReference type="GO" id="GO:0003995">
    <property type="term" value="F:acyl-CoA dehydrogenase activity"/>
    <property type="evidence" value="ECO:0007669"/>
    <property type="project" value="TreeGrafter"/>
</dbReference>
<accession>A0A0K2GY21</accession>
<keyword evidence="11" id="KW-1185">Reference proteome</keyword>
<dbReference type="InterPro" id="IPR046373">
    <property type="entry name" value="Acyl-CoA_Oxase/DH_mid-dom_sf"/>
</dbReference>
<evidence type="ECO:0000256" key="4">
    <source>
        <dbReference type="ARBA" id="ARBA00022827"/>
    </source>
</evidence>
<dbReference type="PANTHER" id="PTHR48083">
    <property type="entry name" value="MEDIUM-CHAIN SPECIFIC ACYL-COA DEHYDROGENASE, MITOCHONDRIAL-RELATED"/>
    <property type="match status" value="1"/>
</dbReference>
<evidence type="ECO:0000259" key="7">
    <source>
        <dbReference type="Pfam" id="PF00441"/>
    </source>
</evidence>
<evidence type="ECO:0000256" key="1">
    <source>
        <dbReference type="ARBA" id="ARBA00001974"/>
    </source>
</evidence>
<dbReference type="GO" id="GO:0050660">
    <property type="term" value="F:flavin adenine dinucleotide binding"/>
    <property type="evidence" value="ECO:0007669"/>
    <property type="project" value="InterPro"/>
</dbReference>
<proteinExistence type="inferred from homology"/>
<evidence type="ECO:0000256" key="3">
    <source>
        <dbReference type="ARBA" id="ARBA00022630"/>
    </source>
</evidence>